<comment type="caution">
    <text evidence="1">The sequence shown here is derived from an EMBL/GenBank/DDBJ whole genome shotgun (WGS) entry which is preliminary data.</text>
</comment>
<gene>
    <name evidence="1" type="ORF">CLPUN_13290</name>
</gene>
<proteinExistence type="predicted"/>
<protein>
    <submittedName>
        <fullName evidence="1">Uncharacterized protein</fullName>
    </submittedName>
</protein>
<evidence type="ECO:0000313" key="2">
    <source>
        <dbReference type="Proteomes" id="UP000190890"/>
    </source>
</evidence>
<dbReference type="AlphaFoldDB" id="A0A1S8TS04"/>
<sequence>MYYKSITAANVYNIGHDFIHMMEYGLGVIIMTIKCIECNLHWNVSIKKNIDPKGYICPRCKQLNNEEEANQIWK</sequence>
<reference evidence="1 2" key="1">
    <citation type="submission" date="2016-05" db="EMBL/GenBank/DDBJ databases">
        <title>Microbial solvent formation.</title>
        <authorList>
            <person name="Poehlein A."/>
            <person name="Montoya Solano J.D."/>
            <person name="Flitsch S."/>
            <person name="Krabben P."/>
            <person name="Duerre P."/>
            <person name="Daniel R."/>
        </authorList>
    </citation>
    <scope>NUCLEOTIDE SEQUENCE [LARGE SCALE GENOMIC DNA]</scope>
    <source>
        <strain evidence="1 2">DSM 2619</strain>
    </source>
</reference>
<keyword evidence="2" id="KW-1185">Reference proteome</keyword>
<evidence type="ECO:0000313" key="1">
    <source>
        <dbReference type="EMBL" id="OOM80481.1"/>
    </source>
</evidence>
<name>A0A1S8TS04_9CLOT</name>
<dbReference type="EMBL" id="LZZM01000083">
    <property type="protein sequence ID" value="OOM80481.1"/>
    <property type="molecule type" value="Genomic_DNA"/>
</dbReference>
<accession>A0A1S8TS04</accession>
<organism evidence="1 2">
    <name type="scientific">Clostridium puniceum</name>
    <dbReference type="NCBI Taxonomy" id="29367"/>
    <lineage>
        <taxon>Bacteria</taxon>
        <taxon>Bacillati</taxon>
        <taxon>Bacillota</taxon>
        <taxon>Clostridia</taxon>
        <taxon>Eubacteriales</taxon>
        <taxon>Clostridiaceae</taxon>
        <taxon>Clostridium</taxon>
    </lineage>
</organism>
<dbReference type="Proteomes" id="UP000190890">
    <property type="component" value="Unassembled WGS sequence"/>
</dbReference>